<protein>
    <submittedName>
        <fullName evidence="2">Glycosyltransferase</fullName>
        <ecNumber evidence="2">2.4.-.-</ecNumber>
    </submittedName>
</protein>
<feature type="domain" description="Glycosyltransferase 2-like" evidence="1">
    <location>
        <begin position="15"/>
        <end position="180"/>
    </location>
</feature>
<evidence type="ECO:0000259" key="1">
    <source>
        <dbReference type="Pfam" id="PF00535"/>
    </source>
</evidence>
<dbReference type="Proteomes" id="UP001369736">
    <property type="component" value="Unassembled WGS sequence"/>
</dbReference>
<dbReference type="InterPro" id="IPR029044">
    <property type="entry name" value="Nucleotide-diphossugar_trans"/>
</dbReference>
<organism evidence="2 3">
    <name type="scientific">Actinomycetospora flava</name>
    <dbReference type="NCBI Taxonomy" id="3129232"/>
    <lineage>
        <taxon>Bacteria</taxon>
        <taxon>Bacillati</taxon>
        <taxon>Actinomycetota</taxon>
        <taxon>Actinomycetes</taxon>
        <taxon>Pseudonocardiales</taxon>
        <taxon>Pseudonocardiaceae</taxon>
        <taxon>Actinomycetospora</taxon>
    </lineage>
</organism>
<keyword evidence="2" id="KW-0808">Transferase</keyword>
<dbReference type="Pfam" id="PF00535">
    <property type="entry name" value="Glycos_transf_2"/>
    <property type="match status" value="1"/>
</dbReference>
<dbReference type="Gene3D" id="3.90.550.10">
    <property type="entry name" value="Spore Coat Polysaccharide Biosynthesis Protein SpsA, Chain A"/>
    <property type="match status" value="1"/>
</dbReference>
<dbReference type="EC" id="2.4.-.-" evidence="2"/>
<dbReference type="GO" id="GO:0016757">
    <property type="term" value="F:glycosyltransferase activity"/>
    <property type="evidence" value="ECO:0007669"/>
    <property type="project" value="UniProtKB-KW"/>
</dbReference>
<dbReference type="PANTHER" id="PTHR10859">
    <property type="entry name" value="GLYCOSYL TRANSFERASE"/>
    <property type="match status" value="1"/>
</dbReference>
<dbReference type="PANTHER" id="PTHR10859:SF91">
    <property type="entry name" value="DOLICHYL-PHOSPHATE BETA-GLUCOSYLTRANSFERASE"/>
    <property type="match status" value="1"/>
</dbReference>
<comment type="caution">
    <text evidence="2">The sequence shown here is derived from an EMBL/GenBank/DDBJ whole genome shotgun (WGS) entry which is preliminary data.</text>
</comment>
<reference evidence="2 3" key="1">
    <citation type="submission" date="2024-03" db="EMBL/GenBank/DDBJ databases">
        <title>Actinomycetospora sp. OC33-EN07, a novel actinomycete isolated from wild orchid (Aerides multiflora).</title>
        <authorList>
            <person name="Suriyachadkun C."/>
        </authorList>
    </citation>
    <scope>NUCLEOTIDE SEQUENCE [LARGE SCALE GENOMIC DNA]</scope>
    <source>
        <strain evidence="2 3">OC33-EN07</strain>
    </source>
</reference>
<gene>
    <name evidence="2" type="ORF">WCD58_08085</name>
</gene>
<keyword evidence="3" id="KW-1185">Reference proteome</keyword>
<dbReference type="EMBL" id="JBBEGM010000002">
    <property type="protein sequence ID" value="MEJ2861111.1"/>
    <property type="molecule type" value="Genomic_DNA"/>
</dbReference>
<proteinExistence type="predicted"/>
<dbReference type="InterPro" id="IPR001173">
    <property type="entry name" value="Glyco_trans_2-like"/>
</dbReference>
<dbReference type="SUPFAM" id="SSF53448">
    <property type="entry name" value="Nucleotide-diphospho-sugar transferases"/>
    <property type="match status" value="1"/>
</dbReference>
<accession>A0ABU8M242</accession>
<dbReference type="RefSeq" id="WP_337701418.1">
    <property type="nucleotide sequence ID" value="NZ_JBBEGM010000002.1"/>
</dbReference>
<sequence length="243" mass="26099">MNAVTATRRAADLEIVIPAYNEAERLPRTLEATAAFLARQPWDVRIVVVDNGSVDDTAEVARRVAARWAGTVEIEVIGCSTKGKGAAVARGLSTSTARFVGFMDADLSTPVETLTAAMYHLQMGAGAVIASRHAPGAAFAEPQPLGRRVGGAAFRALSRSLVPGVHDSQCGFKFFSRELVVRALEECRVTNFAFDVELLRRVRQAGGDIVEVPVTWTDDARSTFHPVRDGIPSFLAVLQLHAA</sequence>
<evidence type="ECO:0000313" key="2">
    <source>
        <dbReference type="EMBL" id="MEJ2861111.1"/>
    </source>
</evidence>
<name>A0ABU8M242_9PSEU</name>
<keyword evidence="2" id="KW-0328">Glycosyltransferase</keyword>
<evidence type="ECO:0000313" key="3">
    <source>
        <dbReference type="Proteomes" id="UP001369736"/>
    </source>
</evidence>